<evidence type="ECO:0000313" key="2">
    <source>
        <dbReference type="EMBL" id="KYF72365.1"/>
    </source>
</evidence>
<dbReference type="SUPFAM" id="SSF49742">
    <property type="entry name" value="PHM/PNGase F"/>
    <property type="match status" value="1"/>
</dbReference>
<sequence length="96" mass="10712">MHTRGRRARLEIERAGGRSACVLDIPRWDFHWQGSCTLAAPEVLNPGDTLSIERPWDNTPENQPFIDGQPRGPTDVVWGEGTNDEMCLGTFCMTGL</sequence>
<dbReference type="AlphaFoldDB" id="A0A150QWF3"/>
<proteinExistence type="predicted"/>
<protein>
    <submittedName>
        <fullName evidence="2">Uncharacterized protein</fullName>
    </submittedName>
</protein>
<dbReference type="EMBL" id="JEMA01000266">
    <property type="protein sequence ID" value="KYF72365.1"/>
    <property type="molecule type" value="Genomic_DNA"/>
</dbReference>
<keyword evidence="1" id="KW-1015">Disulfide bond</keyword>
<organism evidence="2 3">
    <name type="scientific">Sorangium cellulosum</name>
    <name type="common">Polyangium cellulosum</name>
    <dbReference type="NCBI Taxonomy" id="56"/>
    <lineage>
        <taxon>Bacteria</taxon>
        <taxon>Pseudomonadati</taxon>
        <taxon>Myxococcota</taxon>
        <taxon>Polyangia</taxon>
        <taxon>Polyangiales</taxon>
        <taxon>Polyangiaceae</taxon>
        <taxon>Sorangium</taxon>
    </lineage>
</organism>
<dbReference type="InterPro" id="IPR008977">
    <property type="entry name" value="PHM/PNGase_F_dom_sf"/>
</dbReference>
<comment type="caution">
    <text evidence="2">The sequence shown here is derived from an EMBL/GenBank/DDBJ whole genome shotgun (WGS) entry which is preliminary data.</text>
</comment>
<name>A0A150QWF3_SORCE</name>
<accession>A0A150QWF3</accession>
<evidence type="ECO:0000256" key="1">
    <source>
        <dbReference type="ARBA" id="ARBA00023157"/>
    </source>
</evidence>
<dbReference type="Gene3D" id="2.60.120.230">
    <property type="match status" value="1"/>
</dbReference>
<dbReference type="GO" id="GO:0016715">
    <property type="term" value="F:oxidoreductase activity, acting on paired donors, with incorporation or reduction of molecular oxygen, reduced ascorbate as one donor, and incorporation of one atom of oxygen"/>
    <property type="evidence" value="ECO:0007669"/>
    <property type="project" value="InterPro"/>
</dbReference>
<gene>
    <name evidence="2" type="ORF">BE15_06965</name>
</gene>
<dbReference type="InterPro" id="IPR014784">
    <property type="entry name" value="Cu2_ascorb_mOase-like_C"/>
</dbReference>
<evidence type="ECO:0000313" key="3">
    <source>
        <dbReference type="Proteomes" id="UP000075260"/>
    </source>
</evidence>
<reference evidence="2 3" key="1">
    <citation type="submission" date="2014-02" db="EMBL/GenBank/DDBJ databases">
        <title>The small core and large imbalanced accessory genome model reveals a collaborative survival strategy of Sorangium cellulosum strains in nature.</title>
        <authorList>
            <person name="Han K."/>
            <person name="Peng R."/>
            <person name="Blom J."/>
            <person name="Li Y.-Z."/>
        </authorList>
    </citation>
    <scope>NUCLEOTIDE SEQUENCE [LARGE SCALE GENOMIC DNA]</scope>
    <source>
        <strain evidence="2 3">So0008-312</strain>
    </source>
</reference>
<dbReference type="Proteomes" id="UP000075260">
    <property type="component" value="Unassembled WGS sequence"/>
</dbReference>